<evidence type="ECO:0000313" key="2">
    <source>
        <dbReference type="EMBL" id="MCS7478272.1"/>
    </source>
</evidence>
<protein>
    <submittedName>
        <fullName evidence="2">CU044_5270 family protein</fullName>
    </submittedName>
</protein>
<gene>
    <name evidence="2" type="ORF">NZH93_15540</name>
</gene>
<dbReference type="InterPro" id="IPR047789">
    <property type="entry name" value="CU044_5270-like"/>
</dbReference>
<evidence type="ECO:0000313" key="3">
    <source>
        <dbReference type="Proteomes" id="UP001141259"/>
    </source>
</evidence>
<feature type="transmembrane region" description="Helical" evidence="1">
    <location>
        <begin position="48"/>
        <end position="69"/>
    </location>
</feature>
<name>A0A9X2VKM0_9PSEU</name>
<sequence>MDDLALVRDLVDDAPLPDRSALAPARARLVAGITAPTPVRLVRHRSRFALLGGTTIGLAAAVAAAITLVPRNEQPPATGPDAVKVLTLAAQHVLTAPHVVPRPDQFIYARSEGREIWQSVDGTRDGRIVNGGGTPTTLPGCRDGRAPVVKGDEVVPGVTEECTPEPAYRADLPTTADAMLQYLDDNASGEPGSVNARGKDVLSLINEKVLSPESRAALFQAASRVPGLEVVRDVRDSTGKPAIGIAWPRPLGASPSAPPPGKPVGSGTMILVFDPTTYEYLGSPTRAAGTVTVVDEVGQRP</sequence>
<evidence type="ECO:0000256" key="1">
    <source>
        <dbReference type="SAM" id="Phobius"/>
    </source>
</evidence>
<dbReference type="RefSeq" id="WP_259623770.1">
    <property type="nucleotide sequence ID" value="NZ_JANYMP010000006.1"/>
</dbReference>
<reference evidence="2" key="1">
    <citation type="submission" date="2022-08" db="EMBL/GenBank/DDBJ databases">
        <authorList>
            <person name="Tistechok S."/>
            <person name="Samborskyy M."/>
            <person name="Roman I."/>
        </authorList>
    </citation>
    <scope>NUCLEOTIDE SEQUENCE</scope>
    <source>
        <strain evidence="2">DSM 103496</strain>
    </source>
</reference>
<keyword evidence="3" id="KW-1185">Reference proteome</keyword>
<dbReference type="NCBIfam" id="NF038083">
    <property type="entry name" value="CU044_5270_fam"/>
    <property type="match status" value="1"/>
</dbReference>
<comment type="caution">
    <text evidence="2">The sequence shown here is derived from an EMBL/GenBank/DDBJ whole genome shotgun (WGS) entry which is preliminary data.</text>
</comment>
<dbReference type="AlphaFoldDB" id="A0A9X2VKM0"/>
<keyword evidence="1" id="KW-1133">Transmembrane helix</keyword>
<accession>A0A9X2VKM0</accession>
<keyword evidence="1" id="KW-0812">Transmembrane</keyword>
<organism evidence="2 3">
    <name type="scientific">Umezawaea endophytica</name>
    <dbReference type="NCBI Taxonomy" id="1654476"/>
    <lineage>
        <taxon>Bacteria</taxon>
        <taxon>Bacillati</taxon>
        <taxon>Actinomycetota</taxon>
        <taxon>Actinomycetes</taxon>
        <taxon>Pseudonocardiales</taxon>
        <taxon>Pseudonocardiaceae</taxon>
        <taxon>Umezawaea</taxon>
    </lineage>
</organism>
<proteinExistence type="predicted"/>
<dbReference type="EMBL" id="JANYMP010000006">
    <property type="protein sequence ID" value="MCS7478272.1"/>
    <property type="molecule type" value="Genomic_DNA"/>
</dbReference>
<keyword evidence="1" id="KW-0472">Membrane</keyword>
<dbReference type="Proteomes" id="UP001141259">
    <property type="component" value="Unassembled WGS sequence"/>
</dbReference>